<gene>
    <name evidence="2" type="ORF">GSI01S_16_00390</name>
</gene>
<dbReference type="InterPro" id="IPR016032">
    <property type="entry name" value="Sig_transdc_resp-reg_C-effctor"/>
</dbReference>
<reference evidence="2 3" key="1">
    <citation type="submission" date="2012-12" db="EMBL/GenBank/DDBJ databases">
        <title>Whole genome shotgun sequence of Gordonia sihwensis NBRC 108236.</title>
        <authorList>
            <person name="Yoshida I."/>
            <person name="Hosoyama A."/>
            <person name="Tsuchikane K."/>
            <person name="Ando Y."/>
            <person name="Baba S."/>
            <person name="Ohji S."/>
            <person name="Hamada M."/>
            <person name="Tamura T."/>
            <person name="Yamazoe A."/>
            <person name="Yamazaki S."/>
            <person name="Fujita N."/>
        </authorList>
    </citation>
    <scope>NUCLEOTIDE SEQUENCE [LARGE SCALE GENOMIC DNA]</scope>
    <source>
        <strain evidence="2 3">NBRC 108236</strain>
    </source>
</reference>
<evidence type="ECO:0000313" key="2">
    <source>
        <dbReference type="EMBL" id="GAC61314.1"/>
    </source>
</evidence>
<dbReference type="InterPro" id="IPR036388">
    <property type="entry name" value="WH-like_DNA-bd_sf"/>
</dbReference>
<feature type="domain" description="HTH luxR-type" evidence="1">
    <location>
        <begin position="121"/>
        <end position="183"/>
    </location>
</feature>
<dbReference type="AlphaFoldDB" id="L7LKA1"/>
<comment type="caution">
    <text evidence="2">The sequence shown here is derived from an EMBL/GenBank/DDBJ whole genome shotgun (WGS) entry which is preliminary data.</text>
</comment>
<dbReference type="SUPFAM" id="SSF46894">
    <property type="entry name" value="C-terminal effector domain of the bipartite response regulators"/>
    <property type="match status" value="1"/>
</dbReference>
<dbReference type="EMBL" id="BANU01000016">
    <property type="protein sequence ID" value="GAC61314.1"/>
    <property type="molecule type" value="Genomic_DNA"/>
</dbReference>
<dbReference type="eggNOG" id="COG2197">
    <property type="taxonomic scope" value="Bacteria"/>
</dbReference>
<dbReference type="GO" id="GO:0003677">
    <property type="term" value="F:DNA binding"/>
    <property type="evidence" value="ECO:0007669"/>
    <property type="project" value="InterPro"/>
</dbReference>
<sequence length="208" mass="22401">MTGSGAVARQSGTGQSVGVWSENPWQREVLMVWMNRFGYPVVAVDTAGLLAGATRVVVVGAGDRLALRRFGRSMAGRVIVVGGTVEKADIRSGVHHVTEGPDIDHRLNLLLTRALGPTSGRTPMSAREREILTTYVMGATVEETATRHFVAASTVRTHYRRVSARYDDAGLPVANKTHLLLRMVADGWIQLDGVLPESEPTTSAIEVA</sequence>
<dbReference type="InterPro" id="IPR000792">
    <property type="entry name" value="Tscrpt_reg_LuxR_C"/>
</dbReference>
<dbReference type="Proteomes" id="UP000035083">
    <property type="component" value="Unassembled WGS sequence"/>
</dbReference>
<dbReference type="RefSeq" id="WP_006896716.1">
    <property type="nucleotide sequence ID" value="NZ_BANU01000016.1"/>
</dbReference>
<dbReference type="Pfam" id="PF00196">
    <property type="entry name" value="GerE"/>
    <property type="match status" value="1"/>
</dbReference>
<name>L7LKA1_9ACTN</name>
<proteinExistence type="predicted"/>
<dbReference type="Gene3D" id="1.10.10.10">
    <property type="entry name" value="Winged helix-like DNA-binding domain superfamily/Winged helix DNA-binding domain"/>
    <property type="match status" value="1"/>
</dbReference>
<keyword evidence="3" id="KW-1185">Reference proteome</keyword>
<evidence type="ECO:0000313" key="3">
    <source>
        <dbReference type="Proteomes" id="UP000035083"/>
    </source>
</evidence>
<dbReference type="SMART" id="SM00421">
    <property type="entry name" value="HTH_LUXR"/>
    <property type="match status" value="1"/>
</dbReference>
<dbReference type="GO" id="GO:0006355">
    <property type="term" value="P:regulation of DNA-templated transcription"/>
    <property type="evidence" value="ECO:0007669"/>
    <property type="project" value="InterPro"/>
</dbReference>
<organism evidence="2 3">
    <name type="scientific">Gordonia sihwensis NBRC 108236</name>
    <dbReference type="NCBI Taxonomy" id="1223544"/>
    <lineage>
        <taxon>Bacteria</taxon>
        <taxon>Bacillati</taxon>
        <taxon>Actinomycetota</taxon>
        <taxon>Actinomycetes</taxon>
        <taxon>Mycobacteriales</taxon>
        <taxon>Gordoniaceae</taxon>
        <taxon>Gordonia</taxon>
    </lineage>
</organism>
<protein>
    <recommendedName>
        <fullName evidence="1">HTH luxR-type domain-containing protein</fullName>
    </recommendedName>
</protein>
<evidence type="ECO:0000259" key="1">
    <source>
        <dbReference type="SMART" id="SM00421"/>
    </source>
</evidence>
<accession>L7LKA1</accession>